<dbReference type="Pfam" id="PF00022">
    <property type="entry name" value="Actin"/>
    <property type="match status" value="1"/>
</dbReference>
<dbReference type="SMART" id="SM00268">
    <property type="entry name" value="ACTIN"/>
    <property type="match status" value="1"/>
</dbReference>
<organism evidence="3 4">
    <name type="scientific">Clathrus columnatus</name>
    <dbReference type="NCBI Taxonomy" id="1419009"/>
    <lineage>
        <taxon>Eukaryota</taxon>
        <taxon>Fungi</taxon>
        <taxon>Dikarya</taxon>
        <taxon>Basidiomycota</taxon>
        <taxon>Agaricomycotina</taxon>
        <taxon>Agaricomycetes</taxon>
        <taxon>Phallomycetidae</taxon>
        <taxon>Phallales</taxon>
        <taxon>Clathraceae</taxon>
        <taxon>Clathrus</taxon>
    </lineage>
</organism>
<evidence type="ECO:0000313" key="3">
    <source>
        <dbReference type="EMBL" id="GJJ11225.1"/>
    </source>
</evidence>
<dbReference type="AlphaFoldDB" id="A0AAV5AEA0"/>
<dbReference type="EMBL" id="BPWL01000006">
    <property type="protein sequence ID" value="GJJ11225.1"/>
    <property type="molecule type" value="Genomic_DNA"/>
</dbReference>
<evidence type="ECO:0000313" key="4">
    <source>
        <dbReference type="Proteomes" id="UP001050691"/>
    </source>
</evidence>
<proteinExistence type="inferred from homology"/>
<sequence>MSVFRESSVIVIESSKRYIRAGVGVSDFLHVPTLEVPARVGLRKNPSTSRIENGTETHNGAASRLGKEEDIEMSNGYQNGKLSSKTTTKYISRPCRQLGILPDAKVSDYLVGQQLDDALAAKENVEVYWPLDDGDDIRSWPQVEALWKYVLFNRLGLRRKQNESPVALCVPCYPRETHELLAQLFFERFNVAAFMLVERPLMQTYAVNLLYGVVVDVSYSDTTITPVVESLIQYNNTMHIDVGMKECEIYLTNILRSQQALVAAISENETFTEEQLQAELLDLTRQIWRDGLVKVPSDGETAQTEDEEGVTDIAALLVAGKEKAAIEAGTKRKLTAKQTQAERERERELAQLDLIQVEFKGKTLTLGRERHRFCEPLFDPTLLNLLPLVQNNPLVDRVLSLQEGVHMAVASLPYAYRYHVWSGIFVTGLGPALLSRLHPYLLTDPNGHKYGRILNVPEYFGDYRDKGNGLAAFLGASIVAKVAFNEPTSKNFLSKAEYGLLGPRAILEFSPAVY</sequence>
<keyword evidence="4" id="KW-1185">Reference proteome</keyword>
<evidence type="ECO:0000256" key="1">
    <source>
        <dbReference type="RuleBase" id="RU000487"/>
    </source>
</evidence>
<name>A0AAV5AEA0_9AGAM</name>
<comment type="similarity">
    <text evidence="1">Belongs to the actin family.</text>
</comment>
<evidence type="ECO:0000256" key="2">
    <source>
        <dbReference type="SAM" id="MobiDB-lite"/>
    </source>
</evidence>
<dbReference type="InterPro" id="IPR043129">
    <property type="entry name" value="ATPase_NBD"/>
</dbReference>
<accession>A0AAV5AEA0</accession>
<feature type="compositionally biased region" description="Polar residues" evidence="2">
    <location>
        <begin position="45"/>
        <end position="60"/>
    </location>
</feature>
<dbReference type="InterPro" id="IPR004000">
    <property type="entry name" value="Actin"/>
</dbReference>
<reference evidence="3" key="1">
    <citation type="submission" date="2021-10" db="EMBL/GenBank/DDBJ databases">
        <title>De novo Genome Assembly of Clathrus columnatus (Basidiomycota, Fungi) Using Illumina and Nanopore Sequence Data.</title>
        <authorList>
            <person name="Ogiso-Tanaka E."/>
            <person name="Itagaki H."/>
            <person name="Hosoya T."/>
            <person name="Hosaka K."/>
        </authorList>
    </citation>
    <scope>NUCLEOTIDE SEQUENCE</scope>
    <source>
        <strain evidence="3">MO-923</strain>
    </source>
</reference>
<dbReference type="Gene3D" id="3.30.420.40">
    <property type="match status" value="3"/>
</dbReference>
<dbReference type="SUPFAM" id="SSF53067">
    <property type="entry name" value="Actin-like ATPase domain"/>
    <property type="match status" value="2"/>
</dbReference>
<dbReference type="Proteomes" id="UP001050691">
    <property type="component" value="Unassembled WGS sequence"/>
</dbReference>
<comment type="caution">
    <text evidence="3">The sequence shown here is derived from an EMBL/GenBank/DDBJ whole genome shotgun (WGS) entry which is preliminary data.</text>
</comment>
<dbReference type="PANTHER" id="PTHR11937">
    <property type="entry name" value="ACTIN"/>
    <property type="match status" value="1"/>
</dbReference>
<protein>
    <submittedName>
        <fullName evidence="3">Uncharacterized protein</fullName>
    </submittedName>
</protein>
<gene>
    <name evidence="3" type="ORF">Clacol_005457</name>
</gene>
<feature type="region of interest" description="Disordered" evidence="2">
    <location>
        <begin position="45"/>
        <end position="66"/>
    </location>
</feature>